<dbReference type="InterPro" id="IPR035979">
    <property type="entry name" value="RBD_domain_sf"/>
</dbReference>
<feature type="region of interest" description="Disordered" evidence="7">
    <location>
        <begin position="1"/>
        <end position="20"/>
    </location>
</feature>
<keyword evidence="3 6" id="KW-0694">RNA-binding</keyword>
<comment type="caution">
    <text evidence="9">The sequence shown here is derived from an EMBL/GenBank/DDBJ whole genome shotgun (WGS) entry which is preliminary data.</text>
</comment>
<feature type="region of interest" description="Disordered" evidence="7">
    <location>
        <begin position="126"/>
        <end position="164"/>
    </location>
</feature>
<protein>
    <recommendedName>
        <fullName evidence="8">RRM domain-containing protein</fullName>
    </recommendedName>
</protein>
<dbReference type="Pfam" id="PF00076">
    <property type="entry name" value="RRM_1"/>
    <property type="match status" value="1"/>
</dbReference>
<keyword evidence="10" id="KW-1185">Reference proteome</keyword>
<dbReference type="PANTHER" id="PTHR15481">
    <property type="entry name" value="RIBONUCLEIC ACID BINDING PROTEIN S1"/>
    <property type="match status" value="1"/>
</dbReference>
<dbReference type="EMBL" id="WVTA01000011">
    <property type="protein sequence ID" value="KAK3203212.1"/>
    <property type="molecule type" value="Genomic_DNA"/>
</dbReference>
<dbReference type="InterPro" id="IPR034201">
    <property type="entry name" value="RNPS1_RRM"/>
</dbReference>
<name>A0AAN6RE53_9PLEO</name>
<evidence type="ECO:0000256" key="3">
    <source>
        <dbReference type="ARBA" id="ARBA00022884"/>
    </source>
</evidence>
<evidence type="ECO:0000256" key="1">
    <source>
        <dbReference type="ARBA" id="ARBA00004123"/>
    </source>
</evidence>
<dbReference type="GO" id="GO:0061574">
    <property type="term" value="C:ASAP complex"/>
    <property type="evidence" value="ECO:0007669"/>
    <property type="project" value="TreeGrafter"/>
</dbReference>
<sequence>MGAAATPQTAGRGRVRGPGHARHELGAIREAFGLTVETRAYDLQIVIEQLTKNVTESHLREIFGVYGTIKDIKLPLNPVFNVNRGTAYVLYEEVEDAERAIAKMHEAQLDGAKILVSIVLPRRRFSRPPPVMRRGPPPRDRDFDNRPGDHPLGDTETDTRAEEGQEAVEEVSVAAETVLDPDLDAPPPALGLDRLDAVHHTRGHGLGAHHGVGMAVVTEGGSLLMEAEAGVVDAVQVSAPMEAIVGAGAGAGAGAGDAGLLGDRRLFSCLVEQ</sequence>
<dbReference type="GO" id="GO:0005654">
    <property type="term" value="C:nucleoplasm"/>
    <property type="evidence" value="ECO:0007669"/>
    <property type="project" value="TreeGrafter"/>
</dbReference>
<evidence type="ECO:0000313" key="9">
    <source>
        <dbReference type="EMBL" id="KAK3203212.1"/>
    </source>
</evidence>
<evidence type="ECO:0000256" key="4">
    <source>
        <dbReference type="ARBA" id="ARBA00023187"/>
    </source>
</evidence>
<evidence type="ECO:0000256" key="5">
    <source>
        <dbReference type="ARBA" id="ARBA00023242"/>
    </source>
</evidence>
<comment type="subcellular location">
    <subcellularLocation>
        <location evidence="1">Nucleus</location>
    </subcellularLocation>
</comment>
<evidence type="ECO:0000256" key="2">
    <source>
        <dbReference type="ARBA" id="ARBA00022664"/>
    </source>
</evidence>
<evidence type="ECO:0000259" key="8">
    <source>
        <dbReference type="PROSITE" id="PS50102"/>
    </source>
</evidence>
<evidence type="ECO:0000256" key="6">
    <source>
        <dbReference type="PROSITE-ProRule" id="PRU00176"/>
    </source>
</evidence>
<dbReference type="GO" id="GO:0000398">
    <property type="term" value="P:mRNA splicing, via spliceosome"/>
    <property type="evidence" value="ECO:0007669"/>
    <property type="project" value="TreeGrafter"/>
</dbReference>
<keyword evidence="4" id="KW-0508">mRNA splicing</keyword>
<proteinExistence type="predicted"/>
<dbReference type="InterPro" id="IPR000504">
    <property type="entry name" value="RRM_dom"/>
</dbReference>
<dbReference type="Proteomes" id="UP001280581">
    <property type="component" value="Unassembled WGS sequence"/>
</dbReference>
<dbReference type="GO" id="GO:0005737">
    <property type="term" value="C:cytoplasm"/>
    <property type="evidence" value="ECO:0007669"/>
    <property type="project" value="TreeGrafter"/>
</dbReference>
<organism evidence="9 10">
    <name type="scientific">Pseudopithomyces chartarum</name>
    <dbReference type="NCBI Taxonomy" id="1892770"/>
    <lineage>
        <taxon>Eukaryota</taxon>
        <taxon>Fungi</taxon>
        <taxon>Dikarya</taxon>
        <taxon>Ascomycota</taxon>
        <taxon>Pezizomycotina</taxon>
        <taxon>Dothideomycetes</taxon>
        <taxon>Pleosporomycetidae</taxon>
        <taxon>Pleosporales</taxon>
        <taxon>Massarineae</taxon>
        <taxon>Didymosphaeriaceae</taxon>
        <taxon>Pseudopithomyces</taxon>
    </lineage>
</organism>
<dbReference type="SMART" id="SM00360">
    <property type="entry name" value="RRM"/>
    <property type="match status" value="1"/>
</dbReference>
<dbReference type="SUPFAM" id="SSF54928">
    <property type="entry name" value="RNA-binding domain, RBD"/>
    <property type="match status" value="1"/>
</dbReference>
<feature type="compositionally biased region" description="Basic and acidic residues" evidence="7">
    <location>
        <begin position="137"/>
        <end position="163"/>
    </location>
</feature>
<dbReference type="PROSITE" id="PS50102">
    <property type="entry name" value="RRM"/>
    <property type="match status" value="1"/>
</dbReference>
<dbReference type="AlphaFoldDB" id="A0AAN6RE53"/>
<dbReference type="PANTHER" id="PTHR15481:SF0">
    <property type="entry name" value="LD23870P-RELATED"/>
    <property type="match status" value="1"/>
</dbReference>
<keyword evidence="5" id="KW-0539">Nucleus</keyword>
<dbReference type="GO" id="GO:0003723">
    <property type="term" value="F:RNA binding"/>
    <property type="evidence" value="ECO:0007669"/>
    <property type="project" value="UniProtKB-UniRule"/>
</dbReference>
<feature type="domain" description="RRM" evidence="8">
    <location>
        <begin position="43"/>
        <end position="121"/>
    </location>
</feature>
<evidence type="ECO:0000313" key="10">
    <source>
        <dbReference type="Proteomes" id="UP001280581"/>
    </source>
</evidence>
<keyword evidence="2" id="KW-0507">mRNA processing</keyword>
<dbReference type="Gene3D" id="3.30.70.330">
    <property type="match status" value="1"/>
</dbReference>
<dbReference type="CDD" id="cd12365">
    <property type="entry name" value="RRM_RNPS1"/>
    <property type="match status" value="1"/>
</dbReference>
<accession>A0AAN6RE53</accession>
<gene>
    <name evidence="9" type="ORF">GRF29_112g516195</name>
</gene>
<evidence type="ECO:0000256" key="7">
    <source>
        <dbReference type="SAM" id="MobiDB-lite"/>
    </source>
</evidence>
<dbReference type="InterPro" id="IPR012677">
    <property type="entry name" value="Nucleotide-bd_a/b_plait_sf"/>
</dbReference>
<reference evidence="9 10" key="1">
    <citation type="submission" date="2021-02" db="EMBL/GenBank/DDBJ databases">
        <title>Genome assembly of Pseudopithomyces chartarum.</title>
        <authorList>
            <person name="Jauregui R."/>
            <person name="Singh J."/>
            <person name="Voisey C."/>
        </authorList>
    </citation>
    <scope>NUCLEOTIDE SEQUENCE [LARGE SCALE GENOMIC DNA]</scope>
    <source>
        <strain evidence="9 10">AGR01</strain>
    </source>
</reference>